<dbReference type="OrthoDB" id="5355161at2759"/>
<dbReference type="GO" id="GO:0008270">
    <property type="term" value="F:zinc ion binding"/>
    <property type="evidence" value="ECO:0007669"/>
    <property type="project" value="InterPro"/>
</dbReference>
<keyword evidence="2" id="KW-0862">Zinc</keyword>
<dbReference type="PANTHER" id="PTHR47660">
    <property type="entry name" value="TRANSCRIPTION FACTOR WITH C2H2 AND ZN(2)-CYS(6) DNA BINDING DOMAIN (EUROFUNG)-RELATED-RELATED"/>
    <property type="match status" value="1"/>
</dbReference>
<dbReference type="PRINTS" id="PR00755">
    <property type="entry name" value="AFLATOXINBRP"/>
</dbReference>
<accession>A0A2T3YT87</accession>
<dbReference type="GO" id="GO:0000981">
    <property type="term" value="F:DNA-binding transcription factor activity, RNA polymerase II-specific"/>
    <property type="evidence" value="ECO:0007669"/>
    <property type="project" value="InterPro"/>
</dbReference>
<evidence type="ECO:0000256" key="2">
    <source>
        <dbReference type="ARBA" id="ARBA00022833"/>
    </source>
</evidence>
<dbReference type="SMART" id="SM00066">
    <property type="entry name" value="GAL4"/>
    <property type="match status" value="1"/>
</dbReference>
<organism evidence="7 8">
    <name type="scientific">Trichoderma asperellum (strain ATCC 204424 / CBS 433.97 / NBRC 101777)</name>
    <dbReference type="NCBI Taxonomy" id="1042311"/>
    <lineage>
        <taxon>Eukaryota</taxon>
        <taxon>Fungi</taxon>
        <taxon>Dikarya</taxon>
        <taxon>Ascomycota</taxon>
        <taxon>Pezizomycotina</taxon>
        <taxon>Sordariomycetes</taxon>
        <taxon>Hypocreomycetidae</taxon>
        <taxon>Hypocreales</taxon>
        <taxon>Hypocreaceae</taxon>
        <taxon>Trichoderma</taxon>
    </lineage>
</organism>
<evidence type="ECO:0000256" key="4">
    <source>
        <dbReference type="ARBA" id="ARBA00023163"/>
    </source>
</evidence>
<keyword evidence="8" id="KW-1185">Reference proteome</keyword>
<dbReference type="SUPFAM" id="SSF57701">
    <property type="entry name" value="Zn2/Cys6 DNA-binding domain"/>
    <property type="match status" value="1"/>
</dbReference>
<dbReference type="Proteomes" id="UP000240493">
    <property type="component" value="Unassembled WGS sequence"/>
</dbReference>
<keyword evidence="1" id="KW-0479">Metal-binding</keyword>
<keyword evidence="5" id="KW-0539">Nucleus</keyword>
<dbReference type="PROSITE" id="PS50048">
    <property type="entry name" value="ZN2_CY6_FUNGAL_2"/>
    <property type="match status" value="1"/>
</dbReference>
<dbReference type="InterPro" id="IPR001138">
    <property type="entry name" value="Zn2Cys6_DnaBD"/>
</dbReference>
<dbReference type="EMBL" id="KZ679273">
    <property type="protein sequence ID" value="PTB35791.1"/>
    <property type="molecule type" value="Genomic_DNA"/>
</dbReference>
<evidence type="ECO:0000256" key="1">
    <source>
        <dbReference type="ARBA" id="ARBA00022723"/>
    </source>
</evidence>
<evidence type="ECO:0000256" key="5">
    <source>
        <dbReference type="ARBA" id="ARBA00023242"/>
    </source>
</evidence>
<gene>
    <name evidence="7" type="ORF">M441DRAFT_152727</name>
</gene>
<keyword evidence="3" id="KW-0805">Transcription regulation</keyword>
<reference evidence="7 8" key="1">
    <citation type="submission" date="2016-07" db="EMBL/GenBank/DDBJ databases">
        <title>Multiple horizontal gene transfer events from other fungi enriched the ability of initially mycotrophic Trichoderma (Ascomycota) to feed on dead plant biomass.</title>
        <authorList>
            <consortium name="DOE Joint Genome Institute"/>
            <person name="Aerts A."/>
            <person name="Atanasova L."/>
            <person name="Chenthamara K."/>
            <person name="Zhang J."/>
            <person name="Grujic M."/>
            <person name="Henrissat B."/>
            <person name="Kuo A."/>
            <person name="Salamov A."/>
            <person name="Lipzen A."/>
            <person name="Labutti K."/>
            <person name="Barry K."/>
            <person name="Miao Y."/>
            <person name="Rahimi M.J."/>
            <person name="Shen Q."/>
            <person name="Grigoriev I.V."/>
            <person name="Kubicek C.P."/>
            <person name="Druzhinina I.S."/>
        </authorList>
    </citation>
    <scope>NUCLEOTIDE SEQUENCE [LARGE SCALE GENOMIC DNA]</scope>
    <source>
        <strain evidence="7 8">CBS 433.97</strain>
    </source>
</reference>
<feature type="domain" description="Zn(2)-C6 fungal-type" evidence="6">
    <location>
        <begin position="9"/>
        <end position="39"/>
    </location>
</feature>
<dbReference type="STRING" id="1042311.A0A2T3YT87"/>
<dbReference type="InterPro" id="IPR036864">
    <property type="entry name" value="Zn2-C6_fun-type_DNA-bd_sf"/>
</dbReference>
<keyword evidence="4" id="KW-0804">Transcription</keyword>
<evidence type="ECO:0000313" key="7">
    <source>
        <dbReference type="EMBL" id="PTB35791.1"/>
    </source>
</evidence>
<dbReference type="Gene3D" id="4.10.240.10">
    <property type="entry name" value="Zn(2)-C6 fungal-type DNA-binding domain"/>
    <property type="match status" value="1"/>
</dbReference>
<dbReference type="CDD" id="cd00067">
    <property type="entry name" value="GAL4"/>
    <property type="match status" value="1"/>
</dbReference>
<protein>
    <recommendedName>
        <fullName evidence="6">Zn(2)-C6 fungal-type domain-containing protein</fullName>
    </recommendedName>
</protein>
<evidence type="ECO:0000259" key="6">
    <source>
        <dbReference type="PROSITE" id="PS50048"/>
    </source>
</evidence>
<evidence type="ECO:0000256" key="3">
    <source>
        <dbReference type="ARBA" id="ARBA00023015"/>
    </source>
</evidence>
<evidence type="ECO:0000313" key="8">
    <source>
        <dbReference type="Proteomes" id="UP000240493"/>
    </source>
</evidence>
<proteinExistence type="predicted"/>
<name>A0A2T3YT87_TRIA4</name>
<sequence>MRRRSKQKSCFACVASKRGCDKVLPICSRCEERELTCEYPPVRHRRRQQLPISNKAALTDDDTQTEEHVITTHQPADEHGDTFLHTSCHTPTIQLQNSQSCSAFPDANLLPHASSLPIFPSRLALSTDLSSTSRLLPLSDRLEWFIVPPAWTVAYHYEPPSSYPPSEVLSNFTRGIQSWLKRFLHQGHNPFIHRHLYSNTTMPPCIQDAFSSISIHQNETASNEHIIDDIFASRVSDLVTKQPIEGSEAFLLLSTRDHVARTQALLIHLLLALFSSSIPRRAKAECLIATLHHWTNQLWQSASQDADFHTVVQSIPPVNGVASILIDDPVPDLYQSFVLYESTRRTWILSNFATGVYQSLRGIWTTSCTGDIRITARAELWDANSPARWAAIAKSKDPLFVYSLHGLSLLKDSVAAEEVDEFMRHLYTIMWGIDKVEDWIVRSGDTVSTKY</sequence>
<dbReference type="AlphaFoldDB" id="A0A2T3YT87"/>